<evidence type="ECO:0000256" key="1">
    <source>
        <dbReference type="SAM" id="Phobius"/>
    </source>
</evidence>
<dbReference type="AlphaFoldDB" id="A0A086ZJ93"/>
<reference evidence="2 3" key="1">
    <citation type="submission" date="2014-03" db="EMBL/GenBank/DDBJ databases">
        <title>Genomics of Bifidobacteria.</title>
        <authorList>
            <person name="Ventura M."/>
            <person name="Milani C."/>
            <person name="Lugli G.A."/>
        </authorList>
    </citation>
    <scope>NUCLEOTIDE SEQUENCE [LARGE SCALE GENOMIC DNA]</scope>
    <source>
        <strain evidence="2 3">DSM 22767</strain>
    </source>
</reference>
<feature type="transmembrane region" description="Helical" evidence="1">
    <location>
        <begin position="28"/>
        <end position="52"/>
    </location>
</feature>
<dbReference type="eggNOG" id="COG0739">
    <property type="taxonomic scope" value="Bacteria"/>
</dbReference>
<evidence type="ECO:0000313" key="2">
    <source>
        <dbReference type="EMBL" id="KFI46593.1"/>
    </source>
</evidence>
<accession>A0A086ZJ93</accession>
<keyword evidence="1" id="KW-0472">Membrane</keyword>
<dbReference type="SUPFAM" id="SSF51261">
    <property type="entry name" value="Duplicated hybrid motif"/>
    <property type="match status" value="1"/>
</dbReference>
<dbReference type="Proteomes" id="UP000029096">
    <property type="component" value="Unassembled WGS sequence"/>
</dbReference>
<proteinExistence type="predicted"/>
<keyword evidence="3" id="KW-1185">Reference proteome</keyword>
<dbReference type="Gene3D" id="2.70.70.10">
    <property type="entry name" value="Glucose Permease (Domain IIA)"/>
    <property type="match status" value="1"/>
</dbReference>
<dbReference type="STRING" id="1437606.BBOH_0062"/>
<keyword evidence="1" id="KW-1133">Transmembrane helix</keyword>
<dbReference type="EMBL" id="JGYP01000001">
    <property type="protein sequence ID" value="KFI46593.1"/>
    <property type="molecule type" value="Genomic_DNA"/>
</dbReference>
<comment type="caution">
    <text evidence="2">The sequence shown here is derived from an EMBL/GenBank/DDBJ whole genome shotgun (WGS) entry which is preliminary data.</text>
</comment>
<organism evidence="2 3">
    <name type="scientific">Bifidobacterium bohemicum DSM 22767</name>
    <dbReference type="NCBI Taxonomy" id="1437606"/>
    <lineage>
        <taxon>Bacteria</taxon>
        <taxon>Bacillati</taxon>
        <taxon>Actinomycetota</taxon>
        <taxon>Actinomycetes</taxon>
        <taxon>Bifidobacteriales</taxon>
        <taxon>Bifidobacteriaceae</taxon>
        <taxon>Bifidobacterium</taxon>
    </lineage>
</organism>
<sequence length="252" mass="27225">MIDIGQNRHAQQVRQLARRQLLRDRKRARVAIMQTSCMLLSVVVVSALVPALSRTSVPSFNSSVCDSDDMDYLSNQTLVDDATGDDFSMTRTIDVESAASGLGGIPTPPQTEGVGQCRAELGSPVIPQVVLRKFDAPRHAWGSGHRGADLVAVEGTPLFAPANGVISFAGLVAEKSVVSIRYRALTLTFEPAQTELPIGTPVVRGMPFAVVAGLSDHCTGACVHWGVRKIQKRYVDPVKRTEKRKIVLKPVD</sequence>
<protein>
    <submittedName>
        <fullName evidence="2">Peptidase, M23 family</fullName>
    </submittedName>
</protein>
<keyword evidence="1" id="KW-0812">Transmembrane</keyword>
<evidence type="ECO:0000313" key="3">
    <source>
        <dbReference type="Proteomes" id="UP000029096"/>
    </source>
</evidence>
<dbReference type="InterPro" id="IPR011055">
    <property type="entry name" value="Dup_hybrid_motif"/>
</dbReference>
<dbReference type="RefSeq" id="WP_237743090.1">
    <property type="nucleotide sequence ID" value="NZ_JDUS01000001.1"/>
</dbReference>
<gene>
    <name evidence="2" type="ORF">BBOH_0062</name>
</gene>
<name>A0A086ZJ93_9BIFI</name>